<keyword evidence="6" id="KW-0418">Kinase</keyword>
<keyword evidence="7" id="KW-0067">ATP-binding</keyword>
<organism evidence="13 14">
    <name type="scientific">Pedococcus ginsenosidimutans</name>
    <dbReference type="NCBI Taxonomy" id="490570"/>
    <lineage>
        <taxon>Bacteria</taxon>
        <taxon>Bacillati</taxon>
        <taxon>Actinomycetota</taxon>
        <taxon>Actinomycetes</taxon>
        <taxon>Micrococcales</taxon>
        <taxon>Intrasporangiaceae</taxon>
        <taxon>Pedococcus</taxon>
    </lineage>
</organism>
<feature type="transmembrane region" description="Helical" evidence="11">
    <location>
        <begin position="12"/>
        <end position="32"/>
    </location>
</feature>
<evidence type="ECO:0000256" key="7">
    <source>
        <dbReference type="ARBA" id="ARBA00022840"/>
    </source>
</evidence>
<evidence type="ECO:0000256" key="9">
    <source>
        <dbReference type="ARBA" id="ARBA00023012"/>
    </source>
</evidence>
<feature type="domain" description="Sensor protein KdpD transmembrane" evidence="12">
    <location>
        <begin position="16"/>
        <end position="118"/>
    </location>
</feature>
<feature type="transmembrane region" description="Helical" evidence="11">
    <location>
        <begin position="44"/>
        <end position="71"/>
    </location>
</feature>
<dbReference type="Gene3D" id="1.20.120.620">
    <property type="entry name" value="Backbone structure of the membrane domain of e. Coli histidine kinase receptor kdpd"/>
    <property type="match status" value="1"/>
</dbReference>
<dbReference type="InterPro" id="IPR038318">
    <property type="entry name" value="KdpD_sf"/>
</dbReference>
<protein>
    <recommendedName>
        <fullName evidence="12">Sensor protein KdpD transmembrane domain-containing protein</fullName>
    </recommendedName>
</protein>
<gene>
    <name evidence="13" type="ORF">GCM10025782_35530</name>
</gene>
<keyword evidence="3" id="KW-0808">Transferase</keyword>
<name>A0ABP8YM49_9MICO</name>
<evidence type="ECO:0000256" key="11">
    <source>
        <dbReference type="SAM" id="Phobius"/>
    </source>
</evidence>
<evidence type="ECO:0000256" key="5">
    <source>
        <dbReference type="ARBA" id="ARBA00022741"/>
    </source>
</evidence>
<dbReference type="RefSeq" id="WP_345505204.1">
    <property type="nucleotide sequence ID" value="NZ_BAABLO010000013.1"/>
</dbReference>
<evidence type="ECO:0000256" key="8">
    <source>
        <dbReference type="ARBA" id="ARBA00022989"/>
    </source>
</evidence>
<keyword evidence="14" id="KW-1185">Reference proteome</keyword>
<comment type="caution">
    <text evidence="13">The sequence shown here is derived from an EMBL/GenBank/DDBJ whole genome shotgun (WGS) entry which is preliminary data.</text>
</comment>
<evidence type="ECO:0000313" key="13">
    <source>
        <dbReference type="EMBL" id="GAA4733071.1"/>
    </source>
</evidence>
<keyword evidence="9" id="KW-0902">Two-component regulatory system</keyword>
<keyword evidence="8 11" id="KW-1133">Transmembrane helix</keyword>
<accession>A0ABP8YM49</accession>
<evidence type="ECO:0000256" key="3">
    <source>
        <dbReference type="ARBA" id="ARBA00022679"/>
    </source>
</evidence>
<evidence type="ECO:0000256" key="10">
    <source>
        <dbReference type="ARBA" id="ARBA00023136"/>
    </source>
</evidence>
<evidence type="ECO:0000256" key="4">
    <source>
        <dbReference type="ARBA" id="ARBA00022692"/>
    </source>
</evidence>
<reference evidence="14" key="1">
    <citation type="journal article" date="2019" name="Int. J. Syst. Evol. Microbiol.">
        <title>The Global Catalogue of Microorganisms (GCM) 10K type strain sequencing project: providing services to taxonomists for standard genome sequencing and annotation.</title>
        <authorList>
            <consortium name="The Broad Institute Genomics Platform"/>
            <consortium name="The Broad Institute Genome Sequencing Center for Infectious Disease"/>
            <person name="Wu L."/>
            <person name="Ma J."/>
        </authorList>
    </citation>
    <scope>NUCLEOTIDE SEQUENCE [LARGE SCALE GENOMIC DNA]</scope>
    <source>
        <strain evidence="14">JCM 18961</strain>
    </source>
</reference>
<dbReference type="Pfam" id="PF13493">
    <property type="entry name" value="DUF4118"/>
    <property type="match status" value="1"/>
</dbReference>
<dbReference type="EMBL" id="BAABLO010000013">
    <property type="protein sequence ID" value="GAA4733071.1"/>
    <property type="molecule type" value="Genomic_DNA"/>
</dbReference>
<evidence type="ECO:0000256" key="1">
    <source>
        <dbReference type="ARBA" id="ARBA00004141"/>
    </source>
</evidence>
<keyword evidence="10 11" id="KW-0472">Membrane</keyword>
<sequence>MRIDDILTNRRSVVAAVALALPFALCASLAAAGRPVPDASVVVGLALVIVAASATGLRSAGLCAAVSSAASFDYFMTQPYDSLAIHSAEDVQVAVLLLLVGFAVNELALWGQRQRAELGRERGYLDGVMATAESVATPGGEPERVTAAVAARLRDVLRLDSCEYHASTHLPGGPVLGRDGSVTRSGLTLDVDRSGLPIDEVILLPVQVGGRQRGYFTLTAASRVSRPSVQQRRVAVLLADQLSALLDPGLHEDRPHRVP</sequence>
<keyword evidence="4 11" id="KW-0812">Transmembrane</keyword>
<evidence type="ECO:0000259" key="12">
    <source>
        <dbReference type="Pfam" id="PF13493"/>
    </source>
</evidence>
<dbReference type="InterPro" id="IPR025201">
    <property type="entry name" value="KdpD_TM"/>
</dbReference>
<evidence type="ECO:0000256" key="6">
    <source>
        <dbReference type="ARBA" id="ARBA00022777"/>
    </source>
</evidence>
<evidence type="ECO:0000313" key="14">
    <source>
        <dbReference type="Proteomes" id="UP001500556"/>
    </source>
</evidence>
<keyword evidence="2" id="KW-0597">Phosphoprotein</keyword>
<comment type="subcellular location">
    <subcellularLocation>
        <location evidence="1">Membrane</location>
        <topology evidence="1">Multi-pass membrane protein</topology>
    </subcellularLocation>
</comment>
<keyword evidence="5" id="KW-0547">Nucleotide-binding</keyword>
<evidence type="ECO:0000256" key="2">
    <source>
        <dbReference type="ARBA" id="ARBA00022553"/>
    </source>
</evidence>
<dbReference type="Proteomes" id="UP001500556">
    <property type="component" value="Unassembled WGS sequence"/>
</dbReference>
<proteinExistence type="predicted"/>